<evidence type="ECO:0000256" key="20">
    <source>
        <dbReference type="SAM" id="MobiDB-lite"/>
    </source>
</evidence>
<dbReference type="SUPFAM" id="SSF81296">
    <property type="entry name" value="E set domains"/>
    <property type="match status" value="1"/>
</dbReference>
<feature type="repeat" description="NHL" evidence="19">
    <location>
        <begin position="564"/>
        <end position="605"/>
    </location>
</feature>
<keyword evidence="24" id="KW-1185">Reference proteome</keyword>
<dbReference type="InterPro" id="IPR011042">
    <property type="entry name" value="6-blade_b-propeller_TolB-like"/>
</dbReference>
<keyword evidence="12" id="KW-0832">Ubl conjugation</keyword>
<reference evidence="23" key="1">
    <citation type="submission" date="2019-06" db="EMBL/GenBank/DDBJ databases">
        <authorList>
            <consortium name="Wellcome Sanger Institute Data Sharing"/>
        </authorList>
    </citation>
    <scope>NUCLEOTIDE SEQUENCE [LARGE SCALE GENOMIC DNA]</scope>
</reference>
<dbReference type="InterPro" id="IPR014756">
    <property type="entry name" value="Ig_E-set"/>
</dbReference>
<comment type="subunit">
    <text evidence="16">Forms homooligomers. Interacts with TRIM3; this interaction reduces TRIM2 activity. Interacts with myosin V; myosin V may not be a substrate for ubiquitination. Interacts with NEFL. Interacts with phosphorylated BCL2L11. Interacts with SIRPA.</text>
</comment>
<dbReference type="FunFam" id="2.120.10.30:FF:000004">
    <property type="entry name" value="Tripartite motif containing 2"/>
    <property type="match status" value="1"/>
</dbReference>
<dbReference type="Ensembl" id="ENSMMDT00005009679.1">
    <property type="protein sequence ID" value="ENSMMDP00005009378.1"/>
    <property type="gene ID" value="ENSMMDG00005005149.1"/>
</dbReference>
<feature type="domain" description="B box-type" evidence="22">
    <location>
        <begin position="113"/>
        <end position="154"/>
    </location>
</feature>
<dbReference type="GO" id="GO:0008270">
    <property type="term" value="F:zinc ion binding"/>
    <property type="evidence" value="ECO:0007669"/>
    <property type="project" value="UniProtKB-KW"/>
</dbReference>
<dbReference type="SMART" id="SM00336">
    <property type="entry name" value="BBOX"/>
    <property type="match status" value="1"/>
</dbReference>
<accession>A0A667X636</accession>
<dbReference type="Pfam" id="PF13445">
    <property type="entry name" value="zf-RING_UBOX"/>
    <property type="match status" value="1"/>
</dbReference>
<feature type="repeat" description="NHL" evidence="19">
    <location>
        <begin position="520"/>
        <end position="563"/>
    </location>
</feature>
<dbReference type="Gene3D" id="3.30.40.10">
    <property type="entry name" value="Zinc/RING finger domain, C3HC4 (zinc finger)"/>
    <property type="match status" value="1"/>
</dbReference>
<dbReference type="GO" id="GO:0000209">
    <property type="term" value="P:protein polyubiquitination"/>
    <property type="evidence" value="ECO:0007669"/>
    <property type="project" value="TreeGrafter"/>
</dbReference>
<dbReference type="PROSITE" id="PS50194">
    <property type="entry name" value="FILAMIN_REPEAT"/>
    <property type="match status" value="1"/>
</dbReference>
<dbReference type="Proteomes" id="UP000472263">
    <property type="component" value="Chromosome 1"/>
</dbReference>
<keyword evidence="11" id="KW-0862">Zinc</keyword>
<dbReference type="Pfam" id="PF01436">
    <property type="entry name" value="NHL"/>
    <property type="match status" value="6"/>
</dbReference>
<dbReference type="InterPro" id="IPR050952">
    <property type="entry name" value="TRIM-NHL_E3_ligases"/>
</dbReference>
<dbReference type="InterPro" id="IPR001258">
    <property type="entry name" value="NHL_repeat"/>
</dbReference>
<feature type="repeat" description="NHL" evidence="19">
    <location>
        <begin position="609"/>
        <end position="652"/>
    </location>
</feature>
<reference evidence="23" key="2">
    <citation type="submission" date="2025-08" db="UniProtKB">
        <authorList>
            <consortium name="Ensembl"/>
        </authorList>
    </citation>
    <scope>IDENTIFICATION</scope>
</reference>
<evidence type="ECO:0000313" key="24">
    <source>
        <dbReference type="Proteomes" id="UP000472263"/>
    </source>
</evidence>
<feature type="repeat" description="NHL" evidence="19">
    <location>
        <begin position="473"/>
        <end position="516"/>
    </location>
</feature>
<dbReference type="GO" id="GO:0043161">
    <property type="term" value="P:proteasome-mediated ubiquitin-dependent protein catabolic process"/>
    <property type="evidence" value="ECO:0007669"/>
    <property type="project" value="TreeGrafter"/>
</dbReference>
<keyword evidence="10" id="KW-0833">Ubl conjugation pathway</keyword>
<dbReference type="InParanoid" id="A0A667X636"/>
<dbReference type="GeneTree" id="ENSGT00940000155905"/>
<evidence type="ECO:0000259" key="22">
    <source>
        <dbReference type="PROSITE" id="PS50119"/>
    </source>
</evidence>
<organism evidence="23 24">
    <name type="scientific">Myripristis murdjan</name>
    <name type="common">pinecone soldierfish</name>
    <dbReference type="NCBI Taxonomy" id="586833"/>
    <lineage>
        <taxon>Eukaryota</taxon>
        <taxon>Metazoa</taxon>
        <taxon>Chordata</taxon>
        <taxon>Craniata</taxon>
        <taxon>Vertebrata</taxon>
        <taxon>Euteleostomi</taxon>
        <taxon>Actinopterygii</taxon>
        <taxon>Neopterygii</taxon>
        <taxon>Teleostei</taxon>
        <taxon>Neoteleostei</taxon>
        <taxon>Acanthomorphata</taxon>
        <taxon>Holocentriformes</taxon>
        <taxon>Holocentridae</taxon>
        <taxon>Myripristis</taxon>
    </lineage>
</organism>
<dbReference type="GeneID" id="115358053"/>
<dbReference type="PANTHER" id="PTHR24104:SF58">
    <property type="entry name" value="TRIPARTITE MOTIF-CONTAINING PROTEIN 2"/>
    <property type="match status" value="1"/>
</dbReference>
<dbReference type="CDD" id="cd16767">
    <property type="entry name" value="RING-HC_TRIM2"/>
    <property type="match status" value="1"/>
</dbReference>
<dbReference type="InterPro" id="IPR013083">
    <property type="entry name" value="Znf_RING/FYVE/PHD"/>
</dbReference>
<dbReference type="PROSITE" id="PS00518">
    <property type="entry name" value="ZF_RING_1"/>
    <property type="match status" value="1"/>
</dbReference>
<dbReference type="FunFam" id="2.120.10.30:FF:000007">
    <property type="entry name" value="Putative tripartite motif-containing protein 2"/>
    <property type="match status" value="1"/>
</dbReference>
<dbReference type="SMART" id="SM00502">
    <property type="entry name" value="BBC"/>
    <property type="match status" value="1"/>
</dbReference>
<dbReference type="FunCoup" id="A0A667X636">
    <property type="interactions" value="521"/>
</dbReference>
<dbReference type="Pfam" id="PF00643">
    <property type="entry name" value="zf-B_box"/>
    <property type="match status" value="1"/>
</dbReference>
<dbReference type="InterPro" id="IPR001298">
    <property type="entry name" value="Filamin/ABP280_rpt"/>
</dbReference>
<evidence type="ECO:0000256" key="3">
    <source>
        <dbReference type="ARBA" id="ARBA00008518"/>
    </source>
</evidence>
<dbReference type="PANTHER" id="PTHR24104">
    <property type="entry name" value="E3 UBIQUITIN-PROTEIN LIGASE NHLRC1-RELATED"/>
    <property type="match status" value="1"/>
</dbReference>
<evidence type="ECO:0000256" key="18">
    <source>
        <dbReference type="PROSITE-ProRule" id="PRU00087"/>
    </source>
</evidence>
<evidence type="ECO:0000256" key="10">
    <source>
        <dbReference type="ARBA" id="ARBA00022786"/>
    </source>
</evidence>
<dbReference type="SUPFAM" id="SSF57850">
    <property type="entry name" value="RING/U-box"/>
    <property type="match status" value="1"/>
</dbReference>
<sequence length="744" mass="80940">MASEGSSIPSPVVRQIDKQFLICSICLDRYENPKVLPCLHTFCERCLQNYIPAHSLTLSCPVCRQTSILPEKGVAALQSNFFITNLMDVLQRPVDSCSQEAAALNTITTVATGQLLSCPNHGGNVMEFYCPPCETAMCQECTSGEHAEHPTVPLKDVVEQHKASLQDQLDAVKKRLPEIDSALQVLSEILQQLTSQKSSIEDSIHTTFDELQKTLNVRKSVLLMELEVNYGLKQKVLQAQLDTLLQGQEGINSSCNFTEQALSQGTEAEVLLVKKQMSERLSELASQELPLQPGENNQLDFLVETEGLKKSIHNLGTIVTTNAVASETVATGEGLRQCVVGLPTSITITTKDKDGELCKMGNAVITAEMSAPDGSTGEGEILDNKNGTYEYLFTAPKEGSFTLSLWLYDQHIKGSPFKIKATKSIDVSPTSDGMKKRLKSPGSGHIKQKAIKRPASMYSTGKRKENPIEDDLIFRIGTKGRNKGEFTNLQGVAASSLGKVLIADSNNQCVQIFSNDGQFKSRFGVRGRTPGQLQRPTGVAVHPNGDIIIADYDNKWVSIFSSEGKFKTKLGSGKLMGPKGVSVDRNGHIIVVDNKACCVFIFQPNGKLVTKFGNRGNGDRQFAGPHFAAVNHNNEIIVTDFHNHSVKVFNTEGEFLLKFGSNGEGNGQFNAPTGVAVDVNGNIIVADWGNSRIQVFDGSGSFLSYINTSADPLYGPQGLALTSDGHVVVADSGNHCFKIYRYLQ</sequence>
<proteinExistence type="inferred from homology"/>
<feature type="repeat" description="NHL" evidence="19">
    <location>
        <begin position="656"/>
        <end position="699"/>
    </location>
</feature>
<evidence type="ECO:0000256" key="8">
    <source>
        <dbReference type="ARBA" id="ARBA00022737"/>
    </source>
</evidence>
<protein>
    <recommendedName>
        <fullName evidence="13">Tripartite motif-containing protein 2</fullName>
        <ecNumber evidence="4">2.3.2.27</ecNumber>
    </recommendedName>
    <alternativeName>
        <fullName evidence="14">E3 ubiquitin-protein ligase TRIM2</fullName>
    </alternativeName>
    <alternativeName>
        <fullName evidence="15">RING-type E3 ubiquitin transferase TRIM2</fullName>
    </alternativeName>
</protein>
<dbReference type="RefSeq" id="XP_029905770.1">
    <property type="nucleotide sequence ID" value="XM_030049910.1"/>
</dbReference>
<dbReference type="EC" id="2.3.2.27" evidence="4"/>
<dbReference type="GO" id="GO:0060215">
    <property type="term" value="P:primitive hemopoiesis"/>
    <property type="evidence" value="ECO:0007669"/>
    <property type="project" value="Ensembl"/>
</dbReference>
<dbReference type="Gene3D" id="2.60.40.10">
    <property type="entry name" value="Immunoglobulins"/>
    <property type="match status" value="1"/>
</dbReference>
<evidence type="ECO:0000256" key="13">
    <source>
        <dbReference type="ARBA" id="ARBA00039484"/>
    </source>
</evidence>
<keyword evidence="7" id="KW-0479">Metal-binding</keyword>
<evidence type="ECO:0000256" key="7">
    <source>
        <dbReference type="ARBA" id="ARBA00022723"/>
    </source>
</evidence>
<comment type="pathway">
    <text evidence="2">Protein modification; protein ubiquitination.</text>
</comment>
<feature type="repeat" description="Filamin" evidence="18">
    <location>
        <begin position="320"/>
        <end position="421"/>
    </location>
</feature>
<feature type="repeat" description="NHL" evidence="19">
    <location>
        <begin position="700"/>
        <end position="743"/>
    </location>
</feature>
<dbReference type="SUPFAM" id="SSF101898">
    <property type="entry name" value="NHL repeat"/>
    <property type="match status" value="1"/>
</dbReference>
<dbReference type="Gene3D" id="2.120.10.30">
    <property type="entry name" value="TolB, C-terminal domain"/>
    <property type="match status" value="2"/>
</dbReference>
<evidence type="ECO:0000256" key="4">
    <source>
        <dbReference type="ARBA" id="ARBA00012483"/>
    </source>
</evidence>
<dbReference type="AlphaFoldDB" id="A0A667X636"/>
<evidence type="ECO:0000313" key="23">
    <source>
        <dbReference type="Ensembl" id="ENSMMDP00005009378.1"/>
    </source>
</evidence>
<feature type="domain" description="RING-type" evidence="21">
    <location>
        <begin position="23"/>
        <end position="64"/>
    </location>
</feature>
<evidence type="ECO:0000256" key="9">
    <source>
        <dbReference type="ARBA" id="ARBA00022771"/>
    </source>
</evidence>
<dbReference type="FunFam" id="3.30.40.10:FF:000032">
    <property type="entry name" value="Tripartite motif containing 2"/>
    <property type="match status" value="1"/>
</dbReference>
<dbReference type="PROSITE" id="PS50119">
    <property type="entry name" value="ZF_BBOX"/>
    <property type="match status" value="1"/>
</dbReference>
<dbReference type="FunFam" id="2.60.40.10:FF:000198">
    <property type="entry name" value="Tripartite motif-containing protein 2"/>
    <property type="match status" value="1"/>
</dbReference>
<evidence type="ECO:0000256" key="15">
    <source>
        <dbReference type="ARBA" id="ARBA00043214"/>
    </source>
</evidence>
<dbReference type="Gene3D" id="3.30.160.60">
    <property type="entry name" value="Classic Zinc Finger"/>
    <property type="match status" value="1"/>
</dbReference>
<name>A0A667X636_9TELE</name>
<dbReference type="GO" id="GO:0030099">
    <property type="term" value="P:myeloid cell differentiation"/>
    <property type="evidence" value="ECO:0007669"/>
    <property type="project" value="Ensembl"/>
</dbReference>
<dbReference type="InterPro" id="IPR057750">
    <property type="entry name" value="TRIM2/3_C"/>
</dbReference>
<evidence type="ECO:0000256" key="17">
    <source>
        <dbReference type="PROSITE-ProRule" id="PRU00024"/>
    </source>
</evidence>
<dbReference type="InterPro" id="IPR000315">
    <property type="entry name" value="Znf_B-box"/>
</dbReference>
<dbReference type="InterPro" id="IPR027370">
    <property type="entry name" value="Znf-RING_euk"/>
</dbReference>
<evidence type="ECO:0000256" key="6">
    <source>
        <dbReference type="ARBA" id="ARBA00022679"/>
    </source>
</evidence>
<dbReference type="GO" id="GO:0007399">
    <property type="term" value="P:nervous system development"/>
    <property type="evidence" value="ECO:0007669"/>
    <property type="project" value="UniProtKB-ARBA"/>
</dbReference>
<dbReference type="CDD" id="cd20482">
    <property type="entry name" value="CC_brat-like"/>
    <property type="match status" value="1"/>
</dbReference>
<evidence type="ECO:0000256" key="1">
    <source>
        <dbReference type="ARBA" id="ARBA00000900"/>
    </source>
</evidence>
<evidence type="ECO:0000256" key="16">
    <source>
        <dbReference type="ARBA" id="ARBA00046514"/>
    </source>
</evidence>
<keyword evidence="8" id="KW-0677">Repeat</keyword>
<dbReference type="InterPro" id="IPR003649">
    <property type="entry name" value="Bbox_C"/>
</dbReference>
<dbReference type="InterPro" id="IPR017868">
    <property type="entry name" value="Filamin/ABP280_repeat-like"/>
</dbReference>
<dbReference type="InterPro" id="IPR013783">
    <property type="entry name" value="Ig-like_fold"/>
</dbReference>
<dbReference type="PROSITE" id="PS50089">
    <property type="entry name" value="ZF_RING_2"/>
    <property type="match status" value="1"/>
</dbReference>
<evidence type="ECO:0000256" key="19">
    <source>
        <dbReference type="PROSITE-ProRule" id="PRU00504"/>
    </source>
</evidence>
<dbReference type="FunFam" id="3.30.160.60:FF:000154">
    <property type="entry name" value="Tripartite motif-containing protein 2"/>
    <property type="match status" value="1"/>
</dbReference>
<dbReference type="InterPro" id="IPR001841">
    <property type="entry name" value="Znf_RING"/>
</dbReference>
<comment type="catalytic activity">
    <reaction evidence="1">
        <text>S-ubiquitinyl-[E2 ubiquitin-conjugating enzyme]-L-cysteine + [acceptor protein]-L-lysine = [E2 ubiquitin-conjugating enzyme]-L-cysteine + N(6)-ubiquitinyl-[acceptor protein]-L-lysine.</text>
        <dbReference type="EC" id="2.3.2.27"/>
    </reaction>
</comment>
<dbReference type="PROSITE" id="PS51125">
    <property type="entry name" value="NHL"/>
    <property type="match status" value="6"/>
</dbReference>
<keyword evidence="5" id="KW-0597">Phosphoprotein</keyword>
<comment type="similarity">
    <text evidence="3">Belongs to the TRIM/RBCC family.</text>
</comment>
<reference evidence="23" key="3">
    <citation type="submission" date="2025-09" db="UniProtKB">
        <authorList>
            <consortium name="Ensembl"/>
        </authorList>
    </citation>
    <scope>IDENTIFICATION</scope>
</reference>
<evidence type="ECO:0000256" key="2">
    <source>
        <dbReference type="ARBA" id="ARBA00004906"/>
    </source>
</evidence>
<gene>
    <name evidence="23" type="primary">TRIM2</name>
    <name evidence="23" type="synonym">trim2a</name>
</gene>
<feature type="region of interest" description="Disordered" evidence="20">
    <location>
        <begin position="428"/>
        <end position="448"/>
    </location>
</feature>
<evidence type="ECO:0000256" key="11">
    <source>
        <dbReference type="ARBA" id="ARBA00022833"/>
    </source>
</evidence>
<evidence type="ECO:0000256" key="12">
    <source>
        <dbReference type="ARBA" id="ARBA00022843"/>
    </source>
</evidence>
<dbReference type="Pfam" id="PF00630">
    <property type="entry name" value="Filamin"/>
    <property type="match status" value="1"/>
</dbReference>
<evidence type="ECO:0000256" key="14">
    <source>
        <dbReference type="ARBA" id="ARBA00041590"/>
    </source>
</evidence>
<dbReference type="SMART" id="SM00184">
    <property type="entry name" value="RING"/>
    <property type="match status" value="1"/>
</dbReference>
<dbReference type="GO" id="GO:0061630">
    <property type="term" value="F:ubiquitin protein ligase activity"/>
    <property type="evidence" value="ECO:0007669"/>
    <property type="project" value="UniProtKB-EC"/>
</dbReference>
<evidence type="ECO:0000256" key="5">
    <source>
        <dbReference type="ARBA" id="ARBA00022553"/>
    </source>
</evidence>
<dbReference type="SMART" id="SM00557">
    <property type="entry name" value="IG_FLMN"/>
    <property type="match status" value="1"/>
</dbReference>
<dbReference type="InterPro" id="IPR017907">
    <property type="entry name" value="Znf_RING_CS"/>
</dbReference>
<keyword evidence="6" id="KW-0808">Transferase</keyword>
<keyword evidence="9 17" id="KW-0863">Zinc-finger</keyword>
<evidence type="ECO:0000259" key="21">
    <source>
        <dbReference type="PROSITE" id="PS50089"/>
    </source>
</evidence>
<dbReference type="SUPFAM" id="SSF57845">
    <property type="entry name" value="B-box zinc-binding domain"/>
    <property type="match status" value="1"/>
</dbReference>
<dbReference type="CDD" id="cd14960">
    <property type="entry name" value="NHL_TRIM2_like"/>
    <property type="match status" value="1"/>
</dbReference>